<dbReference type="AlphaFoldDB" id="A0A2T3NHC9"/>
<sequence>MFKNKTVIIHFFITILIFSAALITAKERILPTFNQHEGMWYTTAENGLRFYVELNGNRMNVYGQDKQDQKFEVKYLSHYQKDVDDRIVIRQIDANADDPTLKDNLDKNTNVVSSVRLIPGENRLLTSFYNGYELKLYRLKPVQ</sequence>
<name>A0A2T3NHC9_9GAMM</name>
<comment type="caution">
    <text evidence="1">The sequence shown here is derived from an EMBL/GenBank/DDBJ whole genome shotgun (WGS) entry which is preliminary data.</text>
</comment>
<accession>A0A2T3NHC9</accession>
<dbReference type="EMBL" id="PYMB01000002">
    <property type="protein sequence ID" value="PSW14370.1"/>
    <property type="molecule type" value="Genomic_DNA"/>
</dbReference>
<dbReference type="RefSeq" id="WP_107297615.1">
    <property type="nucleotide sequence ID" value="NZ_JAHVIB010000001.1"/>
</dbReference>
<dbReference type="Proteomes" id="UP000241346">
    <property type="component" value="Unassembled WGS sequence"/>
</dbReference>
<evidence type="ECO:0000313" key="1">
    <source>
        <dbReference type="EMBL" id="PSW14370.1"/>
    </source>
</evidence>
<organism evidence="1 2">
    <name type="scientific">Photobacterium rosenbergii</name>
    <dbReference type="NCBI Taxonomy" id="294936"/>
    <lineage>
        <taxon>Bacteria</taxon>
        <taxon>Pseudomonadati</taxon>
        <taxon>Pseudomonadota</taxon>
        <taxon>Gammaproteobacteria</taxon>
        <taxon>Vibrionales</taxon>
        <taxon>Vibrionaceae</taxon>
        <taxon>Photobacterium</taxon>
    </lineage>
</organism>
<reference evidence="1 2" key="1">
    <citation type="submission" date="2018-03" db="EMBL/GenBank/DDBJ databases">
        <title>Whole genome sequencing of Histamine producing bacteria.</title>
        <authorList>
            <person name="Butler K."/>
        </authorList>
    </citation>
    <scope>NUCLEOTIDE SEQUENCE [LARGE SCALE GENOMIC DNA]</scope>
    <source>
        <strain evidence="1 2">DSM 19138</strain>
    </source>
</reference>
<protein>
    <submittedName>
        <fullName evidence="1">Uncharacterized protein</fullName>
    </submittedName>
</protein>
<evidence type="ECO:0000313" key="2">
    <source>
        <dbReference type="Proteomes" id="UP000241346"/>
    </source>
</evidence>
<proteinExistence type="predicted"/>
<dbReference type="OrthoDB" id="5815808at2"/>
<gene>
    <name evidence="1" type="ORF">C9J01_07995</name>
</gene>